<gene>
    <name evidence="10" type="ORF">EXN68_06275</name>
</gene>
<dbReference type="PANTHER" id="PTHR30572">
    <property type="entry name" value="MEMBRANE COMPONENT OF TRANSPORTER-RELATED"/>
    <property type="match status" value="1"/>
</dbReference>
<evidence type="ECO:0000256" key="2">
    <source>
        <dbReference type="ARBA" id="ARBA00022475"/>
    </source>
</evidence>
<feature type="transmembrane region" description="Helical" evidence="7">
    <location>
        <begin position="21"/>
        <end position="40"/>
    </location>
</feature>
<keyword evidence="5 7" id="KW-0472">Membrane</keyword>
<comment type="caution">
    <text evidence="10">The sequence shown here is derived from an EMBL/GenBank/DDBJ whole genome shotgun (WGS) entry which is preliminary data.</text>
</comment>
<evidence type="ECO:0000256" key="3">
    <source>
        <dbReference type="ARBA" id="ARBA00022692"/>
    </source>
</evidence>
<keyword evidence="2" id="KW-1003">Cell membrane</keyword>
<protein>
    <submittedName>
        <fullName evidence="10">FtsX-like permease family protein</fullName>
    </submittedName>
</protein>
<feature type="transmembrane region" description="Helical" evidence="7">
    <location>
        <begin position="331"/>
        <end position="354"/>
    </location>
</feature>
<feature type="transmembrane region" description="Helical" evidence="7">
    <location>
        <begin position="279"/>
        <end position="303"/>
    </location>
</feature>
<reference evidence="10 11" key="1">
    <citation type="journal article" date="2019" name="Appl. Microbiol. Biotechnol.">
        <title>Differential efficiency of wild type rhizogenic strains for rol gene transformation of plants.</title>
        <authorList>
            <person name="Desmet S."/>
            <person name="De Keyser E."/>
            <person name="Van Vaerenbergh J."/>
            <person name="Baeyen S."/>
            <person name="Van Huylenbroeck J."/>
            <person name="Geelen D."/>
            <person name="Dhooghe E."/>
        </authorList>
    </citation>
    <scope>NUCLEOTIDE SEQUENCE [LARGE SCALE GENOMIC DNA]</scope>
    <source>
        <strain evidence="10 11">GBBC3284</strain>
    </source>
</reference>
<dbReference type="AlphaFoldDB" id="A0A546XK62"/>
<dbReference type="Pfam" id="PF02687">
    <property type="entry name" value="FtsX"/>
    <property type="match status" value="1"/>
</dbReference>
<feature type="domain" description="ABC3 transporter permease C-terminal" evidence="8">
    <location>
        <begin position="282"/>
        <end position="395"/>
    </location>
</feature>
<sequence length="402" mass="42865">MFFETSRLALRAISRNLLRSFLTVLGVVIGVAAVIAMVTIGNGTTEQVKSELSRLGTNMLFVRPGQFGPGRASTEAKRFDDRDVEAIRNQISGIRAVAPQNRSSAATVIFGGKNHQTSVIGTTNDYLIAQDWTIALGRDFQPAEDRGGQIGCIIGETVRQELFGAENPVGQTIRVSNISCPVIGVLARKGQSGLGDDQDDTIIMPLKIHQRRIGGTTTISSIMVSAQDGVSTAKVQSDLQNLLRERRRINIGREDDFTVNDMTQIASAMTGTTTLLTGLLGAVAAVSLLVGGIGIMNIMLVSVTERTREIGIRLAIGALEKQVLTQFLVEAVMLSAFGGLVGILTGLGLAYAVVGYLNVPFVTSPSIIFLAFAFSAAIGVIFGYFPARRAASLSPIEALRHE</sequence>
<evidence type="ECO:0000256" key="4">
    <source>
        <dbReference type="ARBA" id="ARBA00022989"/>
    </source>
</evidence>
<dbReference type="EMBL" id="SGNY01000002">
    <property type="protein sequence ID" value="TRB01119.1"/>
    <property type="molecule type" value="Genomic_DNA"/>
</dbReference>
<keyword evidence="3 7" id="KW-0812">Transmembrane</keyword>
<dbReference type="GO" id="GO:0005886">
    <property type="term" value="C:plasma membrane"/>
    <property type="evidence" value="ECO:0007669"/>
    <property type="project" value="UniProtKB-SubCell"/>
</dbReference>
<accession>A0A546XK62</accession>
<evidence type="ECO:0000313" key="10">
    <source>
        <dbReference type="EMBL" id="TRB01119.1"/>
    </source>
</evidence>
<comment type="similarity">
    <text evidence="6">Belongs to the ABC-4 integral membrane protein family.</text>
</comment>
<evidence type="ECO:0000256" key="7">
    <source>
        <dbReference type="SAM" id="Phobius"/>
    </source>
</evidence>
<dbReference type="InterPro" id="IPR050250">
    <property type="entry name" value="Macrolide_Exporter_MacB"/>
</dbReference>
<evidence type="ECO:0000259" key="9">
    <source>
        <dbReference type="Pfam" id="PF12704"/>
    </source>
</evidence>
<evidence type="ECO:0000256" key="6">
    <source>
        <dbReference type="ARBA" id="ARBA00038076"/>
    </source>
</evidence>
<keyword evidence="4 7" id="KW-1133">Transmembrane helix</keyword>
<name>A0A546XK62_RHIRH</name>
<evidence type="ECO:0000256" key="1">
    <source>
        <dbReference type="ARBA" id="ARBA00004651"/>
    </source>
</evidence>
<dbReference type="OrthoDB" id="9770036at2"/>
<dbReference type="RefSeq" id="WP_142840097.1">
    <property type="nucleotide sequence ID" value="NZ_JAPZAA010000007.1"/>
</dbReference>
<dbReference type="GO" id="GO:0022857">
    <property type="term" value="F:transmembrane transporter activity"/>
    <property type="evidence" value="ECO:0007669"/>
    <property type="project" value="TreeGrafter"/>
</dbReference>
<organism evidence="10 11">
    <name type="scientific">Rhizobium rhizogenes</name>
    <name type="common">Agrobacterium rhizogenes</name>
    <dbReference type="NCBI Taxonomy" id="359"/>
    <lineage>
        <taxon>Bacteria</taxon>
        <taxon>Pseudomonadati</taxon>
        <taxon>Pseudomonadota</taxon>
        <taxon>Alphaproteobacteria</taxon>
        <taxon>Hyphomicrobiales</taxon>
        <taxon>Rhizobiaceae</taxon>
        <taxon>Rhizobium/Agrobacterium group</taxon>
        <taxon>Rhizobium</taxon>
    </lineage>
</organism>
<comment type="subcellular location">
    <subcellularLocation>
        <location evidence="1">Cell membrane</location>
        <topology evidence="1">Multi-pass membrane protein</topology>
    </subcellularLocation>
</comment>
<evidence type="ECO:0000313" key="11">
    <source>
        <dbReference type="Proteomes" id="UP000315434"/>
    </source>
</evidence>
<dbReference type="Pfam" id="PF12704">
    <property type="entry name" value="MacB_PCD"/>
    <property type="match status" value="1"/>
</dbReference>
<dbReference type="InterPro" id="IPR003838">
    <property type="entry name" value="ABC3_permease_C"/>
</dbReference>
<proteinExistence type="inferred from homology"/>
<dbReference type="Proteomes" id="UP000315434">
    <property type="component" value="Unassembled WGS sequence"/>
</dbReference>
<evidence type="ECO:0000259" key="8">
    <source>
        <dbReference type="Pfam" id="PF02687"/>
    </source>
</evidence>
<evidence type="ECO:0000256" key="5">
    <source>
        <dbReference type="ARBA" id="ARBA00023136"/>
    </source>
</evidence>
<feature type="domain" description="MacB-like periplasmic core" evidence="9">
    <location>
        <begin position="20"/>
        <end position="241"/>
    </location>
</feature>
<dbReference type="PANTHER" id="PTHR30572:SF4">
    <property type="entry name" value="ABC TRANSPORTER PERMEASE YTRF"/>
    <property type="match status" value="1"/>
</dbReference>
<dbReference type="InterPro" id="IPR025857">
    <property type="entry name" value="MacB_PCD"/>
</dbReference>
<feature type="transmembrane region" description="Helical" evidence="7">
    <location>
        <begin position="366"/>
        <end position="385"/>
    </location>
</feature>